<dbReference type="InterPro" id="IPR000644">
    <property type="entry name" value="CBS_dom"/>
</dbReference>
<dbReference type="CDD" id="cd06426">
    <property type="entry name" value="NTP_transferase_like_2"/>
    <property type="match status" value="1"/>
</dbReference>
<dbReference type="SUPFAM" id="SSF54631">
    <property type="entry name" value="CBS-domain pair"/>
    <property type="match status" value="1"/>
</dbReference>
<dbReference type="InterPro" id="IPR050486">
    <property type="entry name" value="Mannose-1P_guanyltransferase"/>
</dbReference>
<dbReference type="PANTHER" id="PTHR22572">
    <property type="entry name" value="SUGAR-1-PHOSPHATE GUANYL TRANSFERASE"/>
    <property type="match status" value="1"/>
</dbReference>
<sequence length="352" mass="38936">MGIENWRDALLDSEATIGEAVASLDRSALQIALVTDGDERLVGTITDGDIRRGLLRGLSLDAPASEITHAEPMVVPPSLDGEIVLQIMSANKIHQLPIVDEARNVLGLHVWDAMQTPTRRPNTMVVMAGGKGTRLRPHTENCPKPLLPIAGKPMLEHIIERARLAGIERFYISVHYLGHMIEEHFGDGSEWGVSIEYIREDAPLGTGGALSLLEERPDAPFVVTNGDVMTDVGYGEMIDYHVLHRATGTMAVRNHEIRNEFGVVHTSGVDITGFEEKPLVRSHVNAGIYVLDPSVLDCLSPGKHCDMPTLFERLRQHNHRTIVYPLHEKWIDVGRPDDLQLARLANPDPRSE</sequence>
<dbReference type="EMBL" id="WTYR01000001">
    <property type="protein sequence ID" value="MXP10914.1"/>
    <property type="molecule type" value="Genomic_DNA"/>
</dbReference>
<dbReference type="CDD" id="cd04607">
    <property type="entry name" value="CBS_pair_NTP_transferase_assoc"/>
    <property type="match status" value="1"/>
</dbReference>
<comment type="caution">
    <text evidence="3">The sequence shown here is derived from an EMBL/GenBank/DDBJ whole genome shotgun (WGS) entry which is preliminary data.</text>
</comment>
<dbReference type="InterPro" id="IPR029044">
    <property type="entry name" value="Nucleotide-diphossugar_trans"/>
</dbReference>
<dbReference type="Pfam" id="PF00571">
    <property type="entry name" value="CBS"/>
    <property type="match status" value="2"/>
</dbReference>
<proteinExistence type="predicted"/>
<dbReference type="SUPFAM" id="SSF53448">
    <property type="entry name" value="Nucleotide-diphospho-sugar transferases"/>
    <property type="match status" value="1"/>
</dbReference>
<dbReference type="Gene3D" id="3.90.550.10">
    <property type="entry name" value="Spore Coat Polysaccharide Biosynthesis Protein SpsA, Chain A"/>
    <property type="match status" value="1"/>
</dbReference>
<dbReference type="Proteomes" id="UP000429229">
    <property type="component" value="Unassembled WGS sequence"/>
</dbReference>
<dbReference type="AlphaFoldDB" id="A0A6I4U689"/>
<accession>A0A6I4U689</accession>
<evidence type="ECO:0000259" key="2">
    <source>
        <dbReference type="PROSITE" id="PS51371"/>
    </source>
</evidence>
<dbReference type="OrthoDB" id="9814110at2"/>
<keyword evidence="1" id="KW-0129">CBS domain</keyword>
<feature type="domain" description="CBS" evidence="2">
    <location>
        <begin position="3"/>
        <end position="60"/>
    </location>
</feature>
<dbReference type="GO" id="GO:0016740">
    <property type="term" value="F:transferase activity"/>
    <property type="evidence" value="ECO:0007669"/>
    <property type="project" value="UniProtKB-KW"/>
</dbReference>
<name>A0A6I4U689_9SPHN</name>
<keyword evidence="3" id="KW-0808">Transferase</keyword>
<evidence type="ECO:0000313" key="3">
    <source>
        <dbReference type="EMBL" id="MXP10914.1"/>
    </source>
</evidence>
<dbReference type="InterPro" id="IPR005835">
    <property type="entry name" value="NTP_transferase_dom"/>
</dbReference>
<gene>
    <name evidence="3" type="ORF">GRI68_12060</name>
</gene>
<evidence type="ECO:0000256" key="1">
    <source>
        <dbReference type="PROSITE-ProRule" id="PRU00703"/>
    </source>
</evidence>
<organism evidence="3 4">
    <name type="scientific">Alteriqipengyuania halimionae</name>
    <dbReference type="NCBI Taxonomy" id="1926630"/>
    <lineage>
        <taxon>Bacteria</taxon>
        <taxon>Pseudomonadati</taxon>
        <taxon>Pseudomonadota</taxon>
        <taxon>Alphaproteobacteria</taxon>
        <taxon>Sphingomonadales</taxon>
        <taxon>Erythrobacteraceae</taxon>
        <taxon>Alteriqipengyuania</taxon>
    </lineage>
</organism>
<dbReference type="Pfam" id="PF00483">
    <property type="entry name" value="NTP_transferase"/>
    <property type="match status" value="1"/>
</dbReference>
<evidence type="ECO:0000313" key="4">
    <source>
        <dbReference type="Proteomes" id="UP000429229"/>
    </source>
</evidence>
<dbReference type="RefSeq" id="WP_160617471.1">
    <property type="nucleotide sequence ID" value="NZ_WTYR01000001.1"/>
</dbReference>
<dbReference type="InterPro" id="IPR046342">
    <property type="entry name" value="CBS_dom_sf"/>
</dbReference>
<protein>
    <submittedName>
        <fullName evidence="3">NTP transferase domain-containing protein</fullName>
    </submittedName>
</protein>
<reference evidence="3 4" key="1">
    <citation type="submission" date="2019-12" db="EMBL/GenBank/DDBJ databases">
        <title>Genomic-based taxomic classification of the family Erythrobacteraceae.</title>
        <authorList>
            <person name="Xu L."/>
        </authorList>
    </citation>
    <scope>NUCLEOTIDE SEQUENCE [LARGE SCALE GENOMIC DNA]</scope>
    <source>
        <strain evidence="3 4">LMG 29519</strain>
    </source>
</reference>
<dbReference type="PROSITE" id="PS51371">
    <property type="entry name" value="CBS"/>
    <property type="match status" value="1"/>
</dbReference>
<keyword evidence="4" id="KW-1185">Reference proteome</keyword>
<dbReference type="Gene3D" id="3.10.580.10">
    <property type="entry name" value="CBS-domain"/>
    <property type="match status" value="1"/>
</dbReference>